<evidence type="ECO:0000313" key="1">
    <source>
        <dbReference type="EMBL" id="PBK86753.1"/>
    </source>
</evidence>
<dbReference type="Proteomes" id="UP000217790">
    <property type="component" value="Unassembled WGS sequence"/>
</dbReference>
<protein>
    <submittedName>
        <fullName evidence="1">Uncharacterized protein</fullName>
    </submittedName>
</protein>
<dbReference type="EMBL" id="KZ293682">
    <property type="protein sequence ID" value="PBK86753.1"/>
    <property type="molecule type" value="Genomic_DNA"/>
</dbReference>
<organism evidence="1 2">
    <name type="scientific">Armillaria gallica</name>
    <name type="common">Bulbous honey fungus</name>
    <name type="synonym">Armillaria bulbosa</name>
    <dbReference type="NCBI Taxonomy" id="47427"/>
    <lineage>
        <taxon>Eukaryota</taxon>
        <taxon>Fungi</taxon>
        <taxon>Dikarya</taxon>
        <taxon>Basidiomycota</taxon>
        <taxon>Agaricomycotina</taxon>
        <taxon>Agaricomycetes</taxon>
        <taxon>Agaricomycetidae</taxon>
        <taxon>Agaricales</taxon>
        <taxon>Marasmiineae</taxon>
        <taxon>Physalacriaceae</taxon>
        <taxon>Armillaria</taxon>
    </lineage>
</organism>
<dbReference type="Pfam" id="PF13424">
    <property type="entry name" value="TPR_12"/>
    <property type="match status" value="1"/>
</dbReference>
<keyword evidence="2" id="KW-1185">Reference proteome</keyword>
<dbReference type="Gene3D" id="1.25.40.10">
    <property type="entry name" value="Tetratricopeptide repeat domain"/>
    <property type="match status" value="1"/>
</dbReference>
<dbReference type="SUPFAM" id="SSF48452">
    <property type="entry name" value="TPR-like"/>
    <property type="match status" value="1"/>
</dbReference>
<accession>A0A2H3DER6</accession>
<gene>
    <name evidence="1" type="ORF">ARMGADRAFT_1123779</name>
</gene>
<name>A0A2H3DER6_ARMGA</name>
<dbReference type="PANTHER" id="PTHR46082">
    <property type="entry name" value="ATP/GTP-BINDING PROTEIN-RELATED"/>
    <property type="match status" value="1"/>
</dbReference>
<dbReference type="InParanoid" id="A0A2H3DER6"/>
<proteinExistence type="predicted"/>
<sequence>MHEDWLLIFGNADDPEVKLSNYIPWCNHGNIIITSHLTEVNQITSPGAHPDFSDLEQSEAINLLLKHAYQDIDNNNQQLAANIVDALGCQALAVTTAGAYIASNPTYTFSNYLSCFDQKRKKLLNHKMRSLDNYQKTVFSVFHLSFDQLSFSIKLFMQICAFFFHHKAISVELFYHAAAFTGDDIEPDEEEHPAIGELRQFLSLLTHNGSWEDTIDELSHLSLTMYDASTKTLPFHSIIHMCVQETIMDKDRVYHITQLLLACATPDGMIDADYQFRQLLIAHADCLCIKAVGIWQKALVYCKCYFGKHHQNTLQSISNLALTYKELGQLEEAERLQTETLKLQREVLGEHHPNTLISMGNLASTYKELGQLEEAERVETKTLKLQREVLGERHPSTLISMSNLALTYKKLEQLEEAERL</sequence>
<reference evidence="2" key="1">
    <citation type="journal article" date="2017" name="Nat. Ecol. Evol.">
        <title>Genome expansion and lineage-specific genetic innovations in the forest pathogenic fungi Armillaria.</title>
        <authorList>
            <person name="Sipos G."/>
            <person name="Prasanna A.N."/>
            <person name="Walter M.C."/>
            <person name="O'Connor E."/>
            <person name="Balint B."/>
            <person name="Krizsan K."/>
            <person name="Kiss B."/>
            <person name="Hess J."/>
            <person name="Varga T."/>
            <person name="Slot J."/>
            <person name="Riley R."/>
            <person name="Boka B."/>
            <person name="Rigling D."/>
            <person name="Barry K."/>
            <person name="Lee J."/>
            <person name="Mihaltcheva S."/>
            <person name="LaButti K."/>
            <person name="Lipzen A."/>
            <person name="Waldron R."/>
            <person name="Moloney N.M."/>
            <person name="Sperisen C."/>
            <person name="Kredics L."/>
            <person name="Vagvoelgyi C."/>
            <person name="Patrignani A."/>
            <person name="Fitzpatrick D."/>
            <person name="Nagy I."/>
            <person name="Doyle S."/>
            <person name="Anderson J.B."/>
            <person name="Grigoriev I.V."/>
            <person name="Gueldener U."/>
            <person name="Muensterkoetter M."/>
            <person name="Nagy L.G."/>
        </authorList>
    </citation>
    <scope>NUCLEOTIDE SEQUENCE [LARGE SCALE GENOMIC DNA]</scope>
    <source>
        <strain evidence="2">Ar21-2</strain>
    </source>
</reference>
<dbReference type="OMA" id="METGESH"/>
<dbReference type="AlphaFoldDB" id="A0A2H3DER6"/>
<dbReference type="SUPFAM" id="SSF52540">
    <property type="entry name" value="P-loop containing nucleoside triphosphate hydrolases"/>
    <property type="match status" value="1"/>
</dbReference>
<dbReference type="PANTHER" id="PTHR46082:SF11">
    <property type="entry name" value="AAA+ ATPASE DOMAIN-CONTAINING PROTEIN-RELATED"/>
    <property type="match status" value="1"/>
</dbReference>
<dbReference type="OrthoDB" id="4487085at2759"/>
<dbReference type="STRING" id="47427.A0A2H3DER6"/>
<dbReference type="InterPro" id="IPR053137">
    <property type="entry name" value="NLR-like"/>
</dbReference>
<dbReference type="Pfam" id="PF13374">
    <property type="entry name" value="TPR_10"/>
    <property type="match status" value="1"/>
</dbReference>
<dbReference type="InterPro" id="IPR027417">
    <property type="entry name" value="P-loop_NTPase"/>
</dbReference>
<dbReference type="InterPro" id="IPR011990">
    <property type="entry name" value="TPR-like_helical_dom_sf"/>
</dbReference>
<evidence type="ECO:0000313" key="2">
    <source>
        <dbReference type="Proteomes" id="UP000217790"/>
    </source>
</evidence>